<dbReference type="GO" id="GO:0070761">
    <property type="term" value="C:pre-snoRNP complex"/>
    <property type="evidence" value="ECO:0007669"/>
    <property type="project" value="TreeGrafter"/>
</dbReference>
<dbReference type="SUPFAM" id="SSF144232">
    <property type="entry name" value="HIT/MYND zinc finger-like"/>
    <property type="match status" value="1"/>
</dbReference>
<dbReference type="GO" id="GO:0000463">
    <property type="term" value="P:maturation of LSU-rRNA from tricistronic rRNA transcript (SSU-rRNA, 5.8S rRNA, LSU-rRNA)"/>
    <property type="evidence" value="ECO:0007669"/>
    <property type="project" value="TreeGrafter"/>
</dbReference>
<evidence type="ECO:0000256" key="5">
    <source>
        <dbReference type="ARBA" id="ARBA00049598"/>
    </source>
</evidence>
<dbReference type="PROSITE" id="PS51083">
    <property type="entry name" value="ZF_HIT"/>
    <property type="match status" value="1"/>
</dbReference>
<dbReference type="GO" id="GO:0008270">
    <property type="term" value="F:zinc ion binding"/>
    <property type="evidence" value="ECO:0007669"/>
    <property type="project" value="UniProtKB-UniRule"/>
</dbReference>
<keyword evidence="4" id="KW-0862">Zinc</keyword>
<dbReference type="Proteomes" id="UP001311799">
    <property type="component" value="Unassembled WGS sequence"/>
</dbReference>
<evidence type="ECO:0000313" key="9">
    <source>
        <dbReference type="EMBL" id="KAK6587840.1"/>
    </source>
</evidence>
<keyword evidence="1" id="KW-0597">Phosphoprotein</keyword>
<dbReference type="InterPro" id="IPR007529">
    <property type="entry name" value="Znf_HIT"/>
</dbReference>
<dbReference type="GO" id="GO:0000492">
    <property type="term" value="P:box C/D snoRNP assembly"/>
    <property type="evidence" value="ECO:0007669"/>
    <property type="project" value="TreeGrafter"/>
</dbReference>
<evidence type="ECO:0000256" key="6">
    <source>
        <dbReference type="ARBA" id="ARBA00049654"/>
    </source>
</evidence>
<dbReference type="EMBL" id="JAWDEY010000036">
    <property type="protein sequence ID" value="KAK6587840.1"/>
    <property type="molecule type" value="Genomic_DNA"/>
</dbReference>
<comment type="function">
    <text evidence="5">Required for box C/D snoRNAs accumulation involved in snoRNA processing, snoRNA transport to the nucleolus and ribosome biogenesis.</text>
</comment>
<organism evidence="9 10">
    <name type="scientific">Cryptosporidium xiaoi</name>
    <dbReference type="NCBI Taxonomy" id="659607"/>
    <lineage>
        <taxon>Eukaryota</taxon>
        <taxon>Sar</taxon>
        <taxon>Alveolata</taxon>
        <taxon>Apicomplexa</taxon>
        <taxon>Conoidasida</taxon>
        <taxon>Coccidia</taxon>
        <taxon>Eucoccidiorida</taxon>
        <taxon>Eimeriorina</taxon>
        <taxon>Cryptosporidiidae</taxon>
        <taxon>Cryptosporidium</taxon>
    </lineage>
</organism>
<comment type="caution">
    <text evidence="9">The sequence shown here is derived from an EMBL/GenBank/DDBJ whole genome shotgun (WGS) entry which is preliminary data.</text>
</comment>
<keyword evidence="2" id="KW-0479">Metal-binding</keyword>
<feature type="domain" description="HIT-type" evidence="8">
    <location>
        <begin position="23"/>
        <end position="56"/>
    </location>
</feature>
<sequence length="287" mass="33295">MVSEEVDKELNVGYVHNSPKEKCGSCNNEFKYKCPACDTKSCSLECVRMHKRITGCDGNYLSKHISRDITINQYTANDLVRDHSFLQEVRRGITGVKENNGIEFKTRTNSNIRQSLKNQTKLRRQTPIPLLTKACSKRNIKILFCPVSGMQIRKQNTTYYDKKNDHLYWKIEFNIFKREFTEIRSEVEDLNDISYVNKAERVNEDKNGVIFRKIQIDNISEEEKVSERLSRISDSLINANICYLCGTSSVDDSSDVTDMNKLDVNKTFRENFSGKKMVEFPRIKVVI</sequence>
<dbReference type="PANTHER" id="PTHR13483">
    <property type="entry name" value="BOX C_D SNORNA PROTEIN 1-RELATED"/>
    <property type="match status" value="1"/>
</dbReference>
<evidence type="ECO:0000256" key="3">
    <source>
        <dbReference type="ARBA" id="ARBA00022771"/>
    </source>
</evidence>
<dbReference type="InterPro" id="IPR057721">
    <property type="entry name" value="BCD1_alpha/beta"/>
</dbReference>
<dbReference type="Gene3D" id="3.30.60.190">
    <property type="match status" value="1"/>
</dbReference>
<name>A0AAV9XWB7_9CRYT</name>
<evidence type="ECO:0000313" key="10">
    <source>
        <dbReference type="Proteomes" id="UP001311799"/>
    </source>
</evidence>
<evidence type="ECO:0000256" key="1">
    <source>
        <dbReference type="ARBA" id="ARBA00022553"/>
    </source>
</evidence>
<proteinExistence type="inferred from homology"/>
<evidence type="ECO:0000256" key="2">
    <source>
        <dbReference type="ARBA" id="ARBA00022723"/>
    </source>
</evidence>
<dbReference type="PANTHER" id="PTHR13483:SF3">
    <property type="entry name" value="BOX C_D SNORNA PROTEIN 1"/>
    <property type="match status" value="1"/>
</dbReference>
<evidence type="ECO:0000256" key="7">
    <source>
        <dbReference type="PROSITE-ProRule" id="PRU00453"/>
    </source>
</evidence>
<keyword evidence="3 7" id="KW-0863">Zinc-finger</keyword>
<comment type="similarity">
    <text evidence="6">Belongs to the BCD1 family.</text>
</comment>
<evidence type="ECO:0000256" key="4">
    <source>
        <dbReference type="ARBA" id="ARBA00022833"/>
    </source>
</evidence>
<dbReference type="GO" id="GO:0005634">
    <property type="term" value="C:nucleus"/>
    <property type="evidence" value="ECO:0007669"/>
    <property type="project" value="TreeGrafter"/>
</dbReference>
<accession>A0AAV9XWB7</accession>
<gene>
    <name evidence="9" type="ORF">RS030_81208</name>
</gene>
<evidence type="ECO:0000259" key="8">
    <source>
        <dbReference type="PROSITE" id="PS51083"/>
    </source>
</evidence>
<dbReference type="AlphaFoldDB" id="A0AAV9XWB7"/>
<reference evidence="9 10" key="1">
    <citation type="submission" date="2023-10" db="EMBL/GenBank/DDBJ databases">
        <title>Comparative genomics analysis reveals potential genetic determinants of host preference in Cryptosporidium xiaoi.</title>
        <authorList>
            <person name="Xiao L."/>
            <person name="Li J."/>
        </authorList>
    </citation>
    <scope>NUCLEOTIDE SEQUENCE [LARGE SCALE GENOMIC DNA]</scope>
    <source>
        <strain evidence="9 10">52996</strain>
    </source>
</reference>
<dbReference type="GO" id="GO:0048254">
    <property type="term" value="P:snoRNA localization"/>
    <property type="evidence" value="ECO:0007669"/>
    <property type="project" value="TreeGrafter"/>
</dbReference>
<dbReference type="Pfam" id="PF04438">
    <property type="entry name" value="zf-HIT"/>
    <property type="match status" value="1"/>
</dbReference>
<keyword evidence="10" id="KW-1185">Reference proteome</keyword>
<protein>
    <recommendedName>
        <fullName evidence="8">HIT-type domain-containing protein</fullName>
    </recommendedName>
</protein>
<dbReference type="CDD" id="cd23023">
    <property type="entry name" value="zf-HIT_BCD1"/>
    <property type="match status" value="1"/>
</dbReference>
<dbReference type="Pfam" id="PF25790">
    <property type="entry name" value="BCD1"/>
    <property type="match status" value="1"/>
</dbReference>
<dbReference type="InterPro" id="IPR051639">
    <property type="entry name" value="BCD1"/>
</dbReference>